<proteinExistence type="predicted"/>
<accession>A0A0F8Y958</accession>
<comment type="caution">
    <text evidence="1">The sequence shown here is derived from an EMBL/GenBank/DDBJ whole genome shotgun (WGS) entry which is preliminary data.</text>
</comment>
<dbReference type="EMBL" id="LAZR01058278">
    <property type="protein sequence ID" value="KKK70245.1"/>
    <property type="molecule type" value="Genomic_DNA"/>
</dbReference>
<evidence type="ECO:0000313" key="1">
    <source>
        <dbReference type="EMBL" id="KKK70245.1"/>
    </source>
</evidence>
<reference evidence="1" key="1">
    <citation type="journal article" date="2015" name="Nature">
        <title>Complex archaea that bridge the gap between prokaryotes and eukaryotes.</title>
        <authorList>
            <person name="Spang A."/>
            <person name="Saw J.H."/>
            <person name="Jorgensen S.L."/>
            <person name="Zaremba-Niedzwiedzka K."/>
            <person name="Martijn J."/>
            <person name="Lind A.E."/>
            <person name="van Eijk R."/>
            <person name="Schleper C."/>
            <person name="Guy L."/>
            <person name="Ettema T.J."/>
        </authorList>
    </citation>
    <scope>NUCLEOTIDE SEQUENCE</scope>
</reference>
<sequence length="130" mass="13516">MARAIDLSIGGAHRCLGALKATTAITAGNAARERFNVEGCQSITARIVGSSITDDPTIQAIPQIGTVGEDSATTGDVTTGLTAAEDVDTNAQEEIHTHTLLGERYVDIVVTCDAGDAITLTSVDVYAKRR</sequence>
<organism evidence="1">
    <name type="scientific">marine sediment metagenome</name>
    <dbReference type="NCBI Taxonomy" id="412755"/>
    <lineage>
        <taxon>unclassified sequences</taxon>
        <taxon>metagenomes</taxon>
        <taxon>ecological metagenomes</taxon>
    </lineage>
</organism>
<protein>
    <submittedName>
        <fullName evidence="1">Uncharacterized protein</fullName>
    </submittedName>
</protein>
<name>A0A0F8Y958_9ZZZZ</name>
<gene>
    <name evidence="1" type="ORF">LCGC14_2925930</name>
</gene>
<dbReference type="AlphaFoldDB" id="A0A0F8Y958"/>